<sequence>MTNAVYSFLPWYRRGLGGLIGGPLPAGALRPSVQVGLQVSAEPVAGGAPLTSTVTKGVTLYGPGDVVGIEPRAIIRRDPNHWVTNAEPNYLAQVEFYDEDLPWRYSPEGPTHGGLRLAPWIALVVLAETEFEEGSDLAGRPLAYVHAASFDPFPPARELWAWAHVQVNASLAGSEAEFVSPEMAAVLPRLAALLAADPDVAMSRLVCPRRLQPNTAYHAFLMPAYETGRLAGLGATGAVPSGTTSAWEAYAGRPEPLLMPFYHRWFFRTAETGDFETLVRKLKAANIDPRVGYRDMDVLRPGLNLPAINRLQLGGVLKLGGALRAPDSVLDAPSLARRRTFEAWDAPAPQPFQTALAGLINLADDYLRKAAPDAHDDTANAAGLDLGAVAEDGTDEDVSPDPVVVPPLYGRWHAAVDRLLATATGAPLPHTDNWVHGLNLDPRHRVAAAAGTTVIQQGQEEYMDAAWEQVGDVVKANRKLRNTRYAIEVSEAWFLRRFVAAAAKPDRFLRLTRPAQRRLRSGGRTARAAVDASRLGAGLLSAAASRALRPGGRLFRLASREKRLDAGEMLARLNDGALHIVPPKAPPRGLPTLDILAEKSVPGLLARLRFQRQRNRGGLALAKLLADAEASAERFAAIPKLATIAIGEPGAEPRDGKRGAREETQRLVEAAAAWFDLVAASHAAAKREPRAALDLGGLVGDITSALQPRVTLRARALHGLSIPPRILAALPEEFDEIMHHPVIDTPMYKPLEKVSKEFLMPGLSLVKQNSITAVVTNQAFIEAYMVGLNHEFARELLWREYPTDQRGSVFRQFWDVRGQVAPPGTDTEAFRESLRDIPKIHTWPRRSRLGTHDNRENPARQGENLVLLIRGELLKKYPNAVIYAHRAVWDVDASGRPDPTRERRLLDVPESALADPPRDAMRFPLFEAQVEPDITFFGFDLDEEEAKGRVAGPATTDNAGWFFVLKERPGEPRFGFDPQRTGALQTVNDIVWTDLIPSGSTRQFIDPAVTIPALAPLGAADMEKARQREDDGKVLAAGISAARWAYLLYQAPVMVAIHAAEMLKRS</sequence>
<protein>
    <submittedName>
        <fullName evidence="1">Uncharacterized protein</fullName>
    </submittedName>
</protein>
<dbReference type="RefSeq" id="WP_318647838.1">
    <property type="nucleotide sequence ID" value="NZ_CP137852.1"/>
</dbReference>
<dbReference type="Proteomes" id="UP001305521">
    <property type="component" value="Chromosome"/>
</dbReference>
<dbReference type="EMBL" id="CP137852">
    <property type="protein sequence ID" value="WPB83881.1"/>
    <property type="molecule type" value="Genomic_DNA"/>
</dbReference>
<accession>A0ABZ0PE54</accession>
<evidence type="ECO:0000313" key="1">
    <source>
        <dbReference type="EMBL" id="WPB83881.1"/>
    </source>
</evidence>
<name>A0ABZ0PE54_9PROT</name>
<keyword evidence="2" id="KW-1185">Reference proteome</keyword>
<reference evidence="1 2" key="1">
    <citation type="submission" date="2023-11" db="EMBL/GenBank/DDBJ databases">
        <title>Arctic aerobic anoxygenic photoheterotroph Sediminicoccus rosea KRV36 adapts its photosynthesis to long days of polar summer.</title>
        <authorList>
            <person name="Tomasch J."/>
            <person name="Kopejtka K."/>
            <person name="Bily T."/>
            <person name="Gardiner A.T."/>
            <person name="Gardian Z."/>
            <person name="Shivaramu S."/>
            <person name="Koblizek M."/>
            <person name="Engelhardt F."/>
            <person name="Kaftan D."/>
        </authorList>
    </citation>
    <scope>NUCLEOTIDE SEQUENCE [LARGE SCALE GENOMIC DNA]</scope>
    <source>
        <strain evidence="1 2">R-30</strain>
    </source>
</reference>
<evidence type="ECO:0000313" key="2">
    <source>
        <dbReference type="Proteomes" id="UP001305521"/>
    </source>
</evidence>
<organism evidence="1 2">
    <name type="scientific">Sediminicoccus rosea</name>
    <dbReference type="NCBI Taxonomy" id="1225128"/>
    <lineage>
        <taxon>Bacteria</taxon>
        <taxon>Pseudomonadati</taxon>
        <taxon>Pseudomonadota</taxon>
        <taxon>Alphaproteobacteria</taxon>
        <taxon>Acetobacterales</taxon>
        <taxon>Roseomonadaceae</taxon>
        <taxon>Sediminicoccus</taxon>
    </lineage>
</organism>
<gene>
    <name evidence="1" type="ORF">R9Z33_17405</name>
</gene>
<proteinExistence type="predicted"/>